<feature type="region of interest" description="Disordered" evidence="1">
    <location>
        <begin position="97"/>
        <end position="144"/>
    </location>
</feature>
<protein>
    <recommendedName>
        <fullName evidence="4">LRAT domain-containing protein</fullName>
    </recommendedName>
</protein>
<dbReference type="Proteomes" id="UP000190648">
    <property type="component" value="Unassembled WGS sequence"/>
</dbReference>
<reference evidence="2 3" key="1">
    <citation type="submission" date="2016-02" db="EMBL/GenBank/DDBJ databases">
        <title>Band-tailed pigeon sequencing and assembly.</title>
        <authorList>
            <person name="Soares A.E."/>
            <person name="Novak B.J."/>
            <person name="Rice E.S."/>
            <person name="O'Connell B."/>
            <person name="Chang D."/>
            <person name="Weber S."/>
            <person name="Shapiro B."/>
        </authorList>
    </citation>
    <scope>NUCLEOTIDE SEQUENCE [LARGE SCALE GENOMIC DNA]</scope>
    <source>
        <strain evidence="2">BTP2013</strain>
        <tissue evidence="2">Blood</tissue>
    </source>
</reference>
<name>A0A1V4JSW9_PATFA</name>
<accession>A0A1V4JSW9</accession>
<comment type="caution">
    <text evidence="2">The sequence shown here is derived from an EMBL/GenBank/DDBJ whole genome shotgun (WGS) entry which is preliminary data.</text>
</comment>
<evidence type="ECO:0008006" key="4">
    <source>
        <dbReference type="Google" id="ProtNLM"/>
    </source>
</evidence>
<evidence type="ECO:0000256" key="1">
    <source>
        <dbReference type="SAM" id="MobiDB-lite"/>
    </source>
</evidence>
<proteinExistence type="predicted"/>
<dbReference type="AlphaFoldDB" id="A0A1V4JSW9"/>
<keyword evidence="3" id="KW-1185">Reference proteome</keyword>
<evidence type="ECO:0000313" key="3">
    <source>
        <dbReference type="Proteomes" id="UP000190648"/>
    </source>
</evidence>
<sequence>MIQFRRTGTQSSSGLTSSLTAPALVTKEGLGTMKKKWGKFKIYHKTDGVALSDFRNNVRKAMNNDAEYDFMENNCIYFALSLLGLEKFYSQLVQIQDEGGSSRGSRRAGNVRSQILGTESFSGLPRTSKATQPSGAWEQPHSVP</sequence>
<dbReference type="OrthoDB" id="9394168at2759"/>
<organism evidence="2 3">
    <name type="scientific">Patagioenas fasciata monilis</name>
    <dbReference type="NCBI Taxonomy" id="372326"/>
    <lineage>
        <taxon>Eukaryota</taxon>
        <taxon>Metazoa</taxon>
        <taxon>Chordata</taxon>
        <taxon>Craniata</taxon>
        <taxon>Vertebrata</taxon>
        <taxon>Euteleostomi</taxon>
        <taxon>Archelosauria</taxon>
        <taxon>Archosauria</taxon>
        <taxon>Dinosauria</taxon>
        <taxon>Saurischia</taxon>
        <taxon>Theropoda</taxon>
        <taxon>Coelurosauria</taxon>
        <taxon>Aves</taxon>
        <taxon>Neognathae</taxon>
        <taxon>Neoaves</taxon>
        <taxon>Columbimorphae</taxon>
        <taxon>Columbiformes</taxon>
        <taxon>Columbidae</taxon>
        <taxon>Patagioenas</taxon>
    </lineage>
</organism>
<evidence type="ECO:0000313" key="2">
    <source>
        <dbReference type="EMBL" id="OPJ75253.1"/>
    </source>
</evidence>
<gene>
    <name evidence="2" type="ORF">AV530_012759</name>
</gene>
<dbReference type="EMBL" id="LSYS01006464">
    <property type="protein sequence ID" value="OPJ75253.1"/>
    <property type="molecule type" value="Genomic_DNA"/>
</dbReference>